<dbReference type="Proteomes" id="UP000239872">
    <property type="component" value="Unassembled WGS sequence"/>
</dbReference>
<protein>
    <submittedName>
        <fullName evidence="1">Uncharacterized protein</fullName>
    </submittedName>
</protein>
<sequence length="143" mass="16179">MPVRMKKGDTASWLLRYHARAATYTGEDTIQLLTSDTTIYKIYCFERISHLSPYNIGDIRIIALSALKDKYLFIETRGEDGYTYIKSACITGIAGKQDCISYDYHKTGKLDISKYEPGNYGLLLETSGFGEVKNRVITLVITK</sequence>
<accession>A0A2S7SVE5</accession>
<comment type="caution">
    <text evidence="1">The sequence shown here is derived from an EMBL/GenBank/DDBJ whole genome shotgun (WGS) entry which is preliminary data.</text>
</comment>
<gene>
    <name evidence="1" type="ORF">CJD36_012080</name>
</gene>
<dbReference type="EMBL" id="PPSL01000003">
    <property type="protein sequence ID" value="PQJ10704.1"/>
    <property type="molecule type" value="Genomic_DNA"/>
</dbReference>
<evidence type="ECO:0000313" key="2">
    <source>
        <dbReference type="Proteomes" id="UP000239872"/>
    </source>
</evidence>
<name>A0A2S7SVE5_9BACT</name>
<dbReference type="AlphaFoldDB" id="A0A2S7SVE5"/>
<proteinExistence type="predicted"/>
<keyword evidence="2" id="KW-1185">Reference proteome</keyword>
<reference evidence="1 2" key="1">
    <citation type="submission" date="2018-01" db="EMBL/GenBank/DDBJ databases">
        <title>A novel member of the phylum Bacteroidetes isolated from glacier ice.</title>
        <authorList>
            <person name="Liu Q."/>
            <person name="Xin Y.-H."/>
        </authorList>
    </citation>
    <scope>NUCLEOTIDE SEQUENCE [LARGE SCALE GENOMIC DNA]</scope>
    <source>
        <strain evidence="1 2">RB1R16</strain>
    </source>
</reference>
<evidence type="ECO:0000313" key="1">
    <source>
        <dbReference type="EMBL" id="PQJ10704.1"/>
    </source>
</evidence>
<organism evidence="1 2">
    <name type="scientific">Flavipsychrobacter stenotrophus</name>
    <dbReference type="NCBI Taxonomy" id="2077091"/>
    <lineage>
        <taxon>Bacteria</taxon>
        <taxon>Pseudomonadati</taxon>
        <taxon>Bacteroidota</taxon>
        <taxon>Chitinophagia</taxon>
        <taxon>Chitinophagales</taxon>
        <taxon>Chitinophagaceae</taxon>
        <taxon>Flavipsychrobacter</taxon>
    </lineage>
</organism>